<organism evidence="3 4">
    <name type="scientific">Aspergillus calidoustus</name>
    <dbReference type="NCBI Taxonomy" id="454130"/>
    <lineage>
        <taxon>Eukaryota</taxon>
        <taxon>Fungi</taxon>
        <taxon>Dikarya</taxon>
        <taxon>Ascomycota</taxon>
        <taxon>Pezizomycotina</taxon>
        <taxon>Eurotiomycetes</taxon>
        <taxon>Eurotiomycetidae</taxon>
        <taxon>Eurotiales</taxon>
        <taxon>Aspergillaceae</taxon>
        <taxon>Aspergillus</taxon>
        <taxon>Aspergillus subgen. Nidulantes</taxon>
    </lineage>
</organism>
<name>A0A0U5GAT3_ASPCI</name>
<dbReference type="SUPFAM" id="SSF48403">
    <property type="entry name" value="Ankyrin repeat"/>
    <property type="match status" value="1"/>
</dbReference>
<accession>A0A0U5GAT3</accession>
<dbReference type="STRING" id="454130.A0A0U5GAT3"/>
<dbReference type="EMBL" id="CDMC01000014">
    <property type="protein sequence ID" value="CEL09394.1"/>
    <property type="molecule type" value="Genomic_DNA"/>
</dbReference>
<dbReference type="PANTHER" id="PTHR46082:SF11">
    <property type="entry name" value="AAA+ ATPASE DOMAIN-CONTAINING PROTEIN-RELATED"/>
    <property type="match status" value="1"/>
</dbReference>
<dbReference type="InterPro" id="IPR002110">
    <property type="entry name" value="Ankyrin_rpt"/>
</dbReference>
<protein>
    <recommendedName>
        <fullName evidence="2">Nucleoside phosphorylase domain-containing protein</fullName>
    </recommendedName>
</protein>
<evidence type="ECO:0000256" key="1">
    <source>
        <dbReference type="PROSITE-ProRule" id="PRU00023"/>
    </source>
</evidence>
<dbReference type="CDD" id="cd09008">
    <property type="entry name" value="MTAN"/>
    <property type="match status" value="1"/>
</dbReference>
<dbReference type="Gene3D" id="1.25.40.20">
    <property type="entry name" value="Ankyrin repeat-containing domain"/>
    <property type="match status" value="1"/>
</dbReference>
<gene>
    <name evidence="3" type="ORF">ASPCAL12530</name>
</gene>
<dbReference type="Pfam" id="PF01048">
    <property type="entry name" value="PNP_UDP_1"/>
    <property type="match status" value="1"/>
</dbReference>
<evidence type="ECO:0000313" key="3">
    <source>
        <dbReference type="EMBL" id="CEL09394.1"/>
    </source>
</evidence>
<dbReference type="InterPro" id="IPR000845">
    <property type="entry name" value="Nucleoside_phosphorylase_d"/>
</dbReference>
<dbReference type="Proteomes" id="UP000054771">
    <property type="component" value="Unassembled WGS sequence"/>
</dbReference>
<sequence>MTYSHDDYSIGWICALPLEMAAAKAMLDKPHPRLAQPPHDHNTYALGEVLGHNVVIACLPSGVVGTASAATVATQMLSTYPRIRFGLMVGIGGGVPSADNDVRLGDVIVSNPGGEFGGVVQYDCEKAIREGRLQRTGMLNKPPNVVLTAVSELQSNHLMGMSQIPHFFRDMLVRFPGMTRFGYPDHTEDILFESSYEHRGGSRTCRGCDPKKVISRGARVSKDPRIHYGLIASSNQVVKSAVVRDKLGAELGALCFEMEAAGLMDGFPCLVIRGVSDYADSHKNSDWQAYAAAVAAAYAKELLSCVSVARTENIPNALDAGIDIKSLDPSVDDDRDKIYRLFRKSLPEGIPARDESTEEPLKVTMLKEILTAKFHAQGPWDIWLERYAVDGYNLNVSDGWGRTPLHYAVEAQRSRADKVRKLLDKGANPTMLDYQGNTPVDLARQSGDIAVLTLLLRAWLAIQRDREVNKT</sequence>
<dbReference type="OrthoDB" id="1577640at2759"/>
<dbReference type="AlphaFoldDB" id="A0A0U5GAT3"/>
<dbReference type="InterPro" id="IPR053137">
    <property type="entry name" value="NLR-like"/>
</dbReference>
<dbReference type="PANTHER" id="PTHR46082">
    <property type="entry name" value="ATP/GTP-BINDING PROTEIN-RELATED"/>
    <property type="match status" value="1"/>
</dbReference>
<dbReference type="OMA" id="ANCDRSK"/>
<dbReference type="PROSITE" id="PS50297">
    <property type="entry name" value="ANK_REP_REGION"/>
    <property type="match status" value="1"/>
</dbReference>
<dbReference type="InterPro" id="IPR035994">
    <property type="entry name" value="Nucleoside_phosphorylase_sf"/>
</dbReference>
<feature type="domain" description="Nucleoside phosphorylase" evidence="2">
    <location>
        <begin position="10"/>
        <end position="297"/>
    </location>
</feature>
<evidence type="ECO:0000313" key="4">
    <source>
        <dbReference type="Proteomes" id="UP000054771"/>
    </source>
</evidence>
<dbReference type="Pfam" id="PF12796">
    <property type="entry name" value="Ank_2"/>
    <property type="match status" value="1"/>
</dbReference>
<evidence type="ECO:0000259" key="2">
    <source>
        <dbReference type="Pfam" id="PF01048"/>
    </source>
</evidence>
<dbReference type="GO" id="GO:0009116">
    <property type="term" value="P:nucleoside metabolic process"/>
    <property type="evidence" value="ECO:0007669"/>
    <property type="project" value="InterPro"/>
</dbReference>
<reference evidence="4" key="1">
    <citation type="journal article" date="2016" name="Genome Announc.">
        <title>Draft genome sequences of fungus Aspergillus calidoustus.</title>
        <authorList>
            <person name="Horn F."/>
            <person name="Linde J."/>
            <person name="Mattern D.J."/>
            <person name="Walther G."/>
            <person name="Guthke R."/>
            <person name="Scherlach K."/>
            <person name="Martin K."/>
            <person name="Brakhage A.A."/>
            <person name="Petzke L."/>
            <person name="Valiante V."/>
        </authorList>
    </citation>
    <scope>NUCLEOTIDE SEQUENCE [LARGE SCALE GENOMIC DNA]</scope>
    <source>
        <strain evidence="4">SF006504</strain>
    </source>
</reference>
<dbReference type="GO" id="GO:0003824">
    <property type="term" value="F:catalytic activity"/>
    <property type="evidence" value="ECO:0007669"/>
    <property type="project" value="InterPro"/>
</dbReference>
<feature type="repeat" description="ANK" evidence="1">
    <location>
        <begin position="400"/>
        <end position="434"/>
    </location>
</feature>
<dbReference type="InterPro" id="IPR036770">
    <property type="entry name" value="Ankyrin_rpt-contain_sf"/>
</dbReference>
<proteinExistence type="predicted"/>
<dbReference type="PROSITE" id="PS50088">
    <property type="entry name" value="ANK_REPEAT"/>
    <property type="match status" value="1"/>
</dbReference>
<dbReference type="SUPFAM" id="SSF53167">
    <property type="entry name" value="Purine and uridine phosphorylases"/>
    <property type="match status" value="1"/>
</dbReference>
<keyword evidence="4" id="KW-1185">Reference proteome</keyword>
<dbReference type="Gene3D" id="3.40.50.1580">
    <property type="entry name" value="Nucleoside phosphorylase domain"/>
    <property type="match status" value="1"/>
</dbReference>
<keyword evidence="1" id="KW-0040">ANK repeat</keyword>
<dbReference type="SMART" id="SM00248">
    <property type="entry name" value="ANK"/>
    <property type="match status" value="2"/>
</dbReference>